<keyword evidence="2" id="KW-1185">Reference proteome</keyword>
<evidence type="ECO:0000313" key="1">
    <source>
        <dbReference type="EMBL" id="EXF82202.1"/>
    </source>
</evidence>
<dbReference type="Proteomes" id="UP000020467">
    <property type="component" value="Unassembled WGS sequence"/>
</dbReference>
<accession>A0A010QQ18</accession>
<comment type="caution">
    <text evidence="1">The sequence shown here is derived from an EMBL/GenBank/DDBJ whole genome shotgun (WGS) entry which is preliminary data.</text>
</comment>
<proteinExistence type="predicted"/>
<protein>
    <submittedName>
        <fullName evidence="1">Uncharacterized protein</fullName>
    </submittedName>
</protein>
<evidence type="ECO:0000313" key="2">
    <source>
        <dbReference type="Proteomes" id="UP000020467"/>
    </source>
</evidence>
<dbReference type="AlphaFoldDB" id="A0A010QQ18"/>
<dbReference type="HOGENOM" id="CLU_1835004_0_0_1"/>
<sequence length="140" mass="16114">MSGATRVPTQPSLSEYIGRYRSKDSSDNTLNITAGYTGPDLLLMYHDCLDGNTGGKTSKVCILVHEFWNLCRRGHFINDKDKPSALQEVQWQDPRCQVIFEVEFYRTTVRNVPATLPRKKVTFLFEREPGDFIEATYFKQ</sequence>
<organism evidence="1 2">
    <name type="scientific">Colletotrichum fioriniae PJ7</name>
    <dbReference type="NCBI Taxonomy" id="1445577"/>
    <lineage>
        <taxon>Eukaryota</taxon>
        <taxon>Fungi</taxon>
        <taxon>Dikarya</taxon>
        <taxon>Ascomycota</taxon>
        <taxon>Pezizomycotina</taxon>
        <taxon>Sordariomycetes</taxon>
        <taxon>Hypocreomycetidae</taxon>
        <taxon>Glomerellales</taxon>
        <taxon>Glomerellaceae</taxon>
        <taxon>Colletotrichum</taxon>
        <taxon>Colletotrichum acutatum species complex</taxon>
    </lineage>
</organism>
<gene>
    <name evidence="1" type="ORF">CFIO01_03136</name>
</gene>
<dbReference type="EMBL" id="JARH01000333">
    <property type="protein sequence ID" value="EXF82202.1"/>
    <property type="molecule type" value="Genomic_DNA"/>
</dbReference>
<dbReference type="KEGG" id="cfj:CFIO01_03136"/>
<name>A0A010QQ18_9PEZI</name>
<reference evidence="1 2" key="1">
    <citation type="submission" date="2014-02" db="EMBL/GenBank/DDBJ databases">
        <title>The genome sequence of Colletotrichum fioriniae PJ7.</title>
        <authorList>
            <person name="Baroncelli R."/>
            <person name="Thon M.R."/>
        </authorList>
    </citation>
    <scope>NUCLEOTIDE SEQUENCE [LARGE SCALE GENOMIC DNA]</scope>
    <source>
        <strain evidence="1 2">PJ7</strain>
    </source>
</reference>